<reference evidence="2" key="1">
    <citation type="submission" date="2016-10" db="EMBL/GenBank/DDBJ databases">
        <title>Sequence of Gallionella enrichment culture.</title>
        <authorList>
            <person name="Poehlein A."/>
            <person name="Muehling M."/>
            <person name="Daniel R."/>
        </authorList>
    </citation>
    <scope>NUCLEOTIDE SEQUENCE</scope>
</reference>
<proteinExistence type="predicted"/>
<feature type="region of interest" description="Disordered" evidence="1">
    <location>
        <begin position="53"/>
        <end position="123"/>
    </location>
</feature>
<feature type="compositionally biased region" description="Basic and acidic residues" evidence="1">
    <location>
        <begin position="103"/>
        <end position="123"/>
    </location>
</feature>
<dbReference type="EMBL" id="MLJW01000067">
    <property type="protein sequence ID" value="OIR03329.1"/>
    <property type="molecule type" value="Genomic_DNA"/>
</dbReference>
<feature type="compositionally biased region" description="Basic and acidic residues" evidence="1">
    <location>
        <begin position="63"/>
        <end position="75"/>
    </location>
</feature>
<gene>
    <name evidence="2" type="ORF">GALL_146010</name>
</gene>
<sequence length="123" mass="13780">MKMVSFILSLSLSLLAAPVLAQESNTPGKENPNGMSDQDYLIQRERILKRMKATSTLQSQQTRKQEGNVKREPVHDSAYGQGYGSRKNAKDANNDSNANIEGSRPERPQRPERPPHIDRPGRP</sequence>
<evidence type="ECO:0000313" key="2">
    <source>
        <dbReference type="EMBL" id="OIR03329.1"/>
    </source>
</evidence>
<protein>
    <submittedName>
        <fullName evidence="2">Uncharacterized protein</fullName>
    </submittedName>
</protein>
<comment type="caution">
    <text evidence="2">The sequence shown here is derived from an EMBL/GenBank/DDBJ whole genome shotgun (WGS) entry which is preliminary data.</text>
</comment>
<feature type="compositionally biased region" description="Polar residues" evidence="1">
    <location>
        <begin position="53"/>
        <end position="62"/>
    </location>
</feature>
<accession>A0A1J5S4F8</accession>
<evidence type="ECO:0000256" key="1">
    <source>
        <dbReference type="SAM" id="MobiDB-lite"/>
    </source>
</evidence>
<name>A0A1J5S4F8_9ZZZZ</name>
<organism evidence="2">
    <name type="scientific">mine drainage metagenome</name>
    <dbReference type="NCBI Taxonomy" id="410659"/>
    <lineage>
        <taxon>unclassified sequences</taxon>
        <taxon>metagenomes</taxon>
        <taxon>ecological metagenomes</taxon>
    </lineage>
</organism>
<dbReference type="AlphaFoldDB" id="A0A1J5S4F8"/>